<dbReference type="PANTHER" id="PTHR22945:SF89">
    <property type="entry name" value="SERPENTINE RECEPTOR, CLASS D (DELTA)-RELATED"/>
    <property type="match status" value="1"/>
</dbReference>
<dbReference type="SUPFAM" id="SSF81321">
    <property type="entry name" value="Family A G protein-coupled receptor-like"/>
    <property type="match status" value="1"/>
</dbReference>
<dbReference type="OrthoDB" id="5785156at2759"/>
<dbReference type="PANTHER" id="PTHR22945">
    <property type="entry name" value="SERPENTINE RECEPTOR, CLASS D DELTA"/>
    <property type="match status" value="1"/>
</dbReference>
<evidence type="ECO:0000256" key="6">
    <source>
        <dbReference type="SAM" id="Phobius"/>
    </source>
</evidence>
<feature type="transmembrane region" description="Helical" evidence="6">
    <location>
        <begin position="232"/>
        <end position="252"/>
    </location>
</feature>
<feature type="transmembrane region" description="Helical" evidence="6">
    <location>
        <begin position="131"/>
        <end position="152"/>
    </location>
</feature>
<evidence type="ECO:0000256" key="1">
    <source>
        <dbReference type="ARBA" id="ARBA00004141"/>
    </source>
</evidence>
<dbReference type="AlphaFoldDB" id="A0A9P1MZF4"/>
<dbReference type="EMBL" id="CANHGI010000002">
    <property type="protein sequence ID" value="CAI5441881.1"/>
    <property type="molecule type" value="Genomic_DNA"/>
</dbReference>
<evidence type="ECO:0000256" key="2">
    <source>
        <dbReference type="ARBA" id="ARBA00009166"/>
    </source>
</evidence>
<dbReference type="GO" id="GO:0016020">
    <property type="term" value="C:membrane"/>
    <property type="evidence" value="ECO:0007669"/>
    <property type="project" value="UniProtKB-SubCell"/>
</dbReference>
<keyword evidence="8" id="KW-1185">Reference proteome</keyword>
<feature type="transmembrane region" description="Helical" evidence="6">
    <location>
        <begin position="46"/>
        <end position="65"/>
    </location>
</feature>
<evidence type="ECO:0000256" key="4">
    <source>
        <dbReference type="ARBA" id="ARBA00022989"/>
    </source>
</evidence>
<evidence type="ECO:0000313" key="8">
    <source>
        <dbReference type="Proteomes" id="UP001152747"/>
    </source>
</evidence>
<proteinExistence type="inferred from homology"/>
<organism evidence="7 8">
    <name type="scientific">Caenorhabditis angaria</name>
    <dbReference type="NCBI Taxonomy" id="860376"/>
    <lineage>
        <taxon>Eukaryota</taxon>
        <taxon>Metazoa</taxon>
        <taxon>Ecdysozoa</taxon>
        <taxon>Nematoda</taxon>
        <taxon>Chromadorea</taxon>
        <taxon>Rhabditida</taxon>
        <taxon>Rhabditina</taxon>
        <taxon>Rhabditomorpha</taxon>
        <taxon>Rhabditoidea</taxon>
        <taxon>Rhabditidae</taxon>
        <taxon>Peloderinae</taxon>
        <taxon>Caenorhabditis</taxon>
    </lineage>
</organism>
<feature type="transmembrane region" description="Helical" evidence="6">
    <location>
        <begin position="12"/>
        <end position="34"/>
    </location>
</feature>
<keyword evidence="4 6" id="KW-1133">Transmembrane helix</keyword>
<feature type="transmembrane region" description="Helical" evidence="6">
    <location>
        <begin position="96"/>
        <end position="119"/>
    </location>
</feature>
<evidence type="ECO:0000256" key="5">
    <source>
        <dbReference type="ARBA" id="ARBA00023136"/>
    </source>
</evidence>
<comment type="subcellular location">
    <subcellularLocation>
        <location evidence="1">Membrane</location>
        <topology evidence="1">Multi-pass membrane protein</topology>
    </subcellularLocation>
</comment>
<reference evidence="7" key="1">
    <citation type="submission" date="2022-11" db="EMBL/GenBank/DDBJ databases">
        <authorList>
            <person name="Kikuchi T."/>
        </authorList>
    </citation>
    <scope>NUCLEOTIDE SEQUENCE</scope>
    <source>
        <strain evidence="7">PS1010</strain>
    </source>
</reference>
<feature type="transmembrane region" description="Helical" evidence="6">
    <location>
        <begin position="187"/>
        <end position="211"/>
    </location>
</feature>
<keyword evidence="5 6" id="KW-0472">Membrane</keyword>
<dbReference type="Proteomes" id="UP001152747">
    <property type="component" value="Unassembled WGS sequence"/>
</dbReference>
<accession>A0A9P1MZF4</accession>
<name>A0A9P1MZF4_9PELO</name>
<evidence type="ECO:0000313" key="7">
    <source>
        <dbReference type="EMBL" id="CAI5441881.1"/>
    </source>
</evidence>
<dbReference type="InterPro" id="IPR019421">
    <property type="entry name" value="7TM_GPCR_serpentine_rcpt_Srd"/>
</dbReference>
<dbReference type="Pfam" id="PF10317">
    <property type="entry name" value="7TM_GPCR_Srd"/>
    <property type="match status" value="1"/>
</dbReference>
<gene>
    <name evidence="7" type="ORF">CAMP_LOCUS4518</name>
</gene>
<feature type="transmembrane region" description="Helical" evidence="6">
    <location>
        <begin position="272"/>
        <end position="294"/>
    </location>
</feature>
<comment type="similarity">
    <text evidence="2">Belongs to the nematode receptor-like protein srd family.</text>
</comment>
<sequence length="327" mass="37053">MISSNIYVPYFQVYLLTYTIIGSIFQFFLLFLITKKSPATLDHLKYFLYNTSFIQILMIFFAFFVQQRVLPNSTSVAVLPMGPCKYFGPEYCFIGYHFYTAFAEAAALGISCTVLFRYLVLIRDSISETQIFSMIGISHIGPLILLIIPFTAKWDFEKVRNLTYNEHPTYDLSIYESFPGFADITNIQFVSATGILAIGVYGIPTCCFLLTRRVLTLIKYHQNMSEKTKKQARTLINGLTFQTILPVLAYIPSFTCYLITQTYNIEILLSEHLILISASSPSLLDPLISFYFIVPYRSAIIQIFSRGTKSAARKSTVISVSVSTSAV</sequence>
<protein>
    <submittedName>
        <fullName evidence="7">Uncharacterized protein</fullName>
    </submittedName>
</protein>
<dbReference type="Gene3D" id="1.20.1070.10">
    <property type="entry name" value="Rhodopsin 7-helix transmembrane proteins"/>
    <property type="match status" value="1"/>
</dbReference>
<comment type="caution">
    <text evidence="7">The sequence shown here is derived from an EMBL/GenBank/DDBJ whole genome shotgun (WGS) entry which is preliminary data.</text>
</comment>
<evidence type="ECO:0000256" key="3">
    <source>
        <dbReference type="ARBA" id="ARBA00022692"/>
    </source>
</evidence>
<keyword evidence="3 6" id="KW-0812">Transmembrane</keyword>
<dbReference type="InterPro" id="IPR050920">
    <property type="entry name" value="Nematode_rcpt-like_delta"/>
</dbReference>